<dbReference type="Pfam" id="PF02302">
    <property type="entry name" value="PTS_IIB"/>
    <property type="match status" value="1"/>
</dbReference>
<keyword evidence="4" id="KW-0808">Transferase</keyword>
<evidence type="ECO:0000256" key="2">
    <source>
        <dbReference type="ARBA" id="ARBA00022553"/>
    </source>
</evidence>
<keyword evidence="5" id="KW-0598">Phosphotransferase system</keyword>
<keyword evidence="1" id="KW-0813">Transport</keyword>
<keyword evidence="3" id="KW-0762">Sugar transport</keyword>
<sequence length="145" mass="16130">MFFRVFNYFLSAPVVYLFKKLKVVIIRVYKKSSLNLKGKITMKNIVLVCAAGMSTSLLVTKMRKAAEERGETCEIEAYSIAEVSNLIDDADVVLLGPQVRYQKKTVDELAAGKIPVDVIDMAAYGTMNGEKVLGQALDLINDFQK</sequence>
<dbReference type="GO" id="GO:0016301">
    <property type="term" value="F:kinase activity"/>
    <property type="evidence" value="ECO:0007669"/>
    <property type="project" value="UniProtKB-KW"/>
</dbReference>
<evidence type="ECO:0000256" key="3">
    <source>
        <dbReference type="ARBA" id="ARBA00022597"/>
    </source>
</evidence>
<feature type="modified residue" description="Phosphocysteine; by EIIA" evidence="7">
    <location>
        <position position="49"/>
    </location>
</feature>
<dbReference type="AlphaFoldDB" id="A0A0H3GFB1"/>
<dbReference type="Proteomes" id="UP000001288">
    <property type="component" value="Chromosome"/>
</dbReference>
<gene>
    <name evidence="9" type="ordered locus">LMRG_02718</name>
</gene>
<dbReference type="InterPro" id="IPR036095">
    <property type="entry name" value="PTS_EIIB-like_sf"/>
</dbReference>
<evidence type="ECO:0000256" key="6">
    <source>
        <dbReference type="ARBA" id="ARBA00022777"/>
    </source>
</evidence>
<proteinExistence type="predicted"/>
<organism evidence="9 10">
    <name type="scientific">Listeria monocytogenes serotype 1/2a (strain 10403S)</name>
    <dbReference type="NCBI Taxonomy" id="393133"/>
    <lineage>
        <taxon>Bacteria</taxon>
        <taxon>Bacillati</taxon>
        <taxon>Bacillota</taxon>
        <taxon>Bacilli</taxon>
        <taxon>Bacillales</taxon>
        <taxon>Listeriaceae</taxon>
        <taxon>Listeria</taxon>
    </lineage>
</organism>
<evidence type="ECO:0000313" key="10">
    <source>
        <dbReference type="Proteomes" id="UP000001288"/>
    </source>
</evidence>
<evidence type="ECO:0000256" key="4">
    <source>
        <dbReference type="ARBA" id="ARBA00022679"/>
    </source>
</evidence>
<keyword evidence="2" id="KW-0597">Phosphoprotein</keyword>
<dbReference type="PROSITE" id="PS51100">
    <property type="entry name" value="PTS_EIIB_TYPE_3"/>
    <property type="match status" value="1"/>
</dbReference>
<dbReference type="PANTHER" id="PTHR34581">
    <property type="entry name" value="PTS SYSTEM N,N'-DIACETYLCHITOBIOSE-SPECIFIC EIIB COMPONENT"/>
    <property type="match status" value="1"/>
</dbReference>
<evidence type="ECO:0000256" key="7">
    <source>
        <dbReference type="PROSITE-ProRule" id="PRU00423"/>
    </source>
</evidence>
<dbReference type="GO" id="GO:0008982">
    <property type="term" value="F:protein-N(PI)-phosphohistidine-sugar phosphotransferase activity"/>
    <property type="evidence" value="ECO:0007669"/>
    <property type="project" value="InterPro"/>
</dbReference>
<reference evidence="10" key="1">
    <citation type="submission" date="2010-04" db="EMBL/GenBank/DDBJ databases">
        <title>The genome sequence of Listeria monocytogenes strain 10403S.</title>
        <authorList>
            <consortium name="The Broad Institute Genome Sequencing Platform"/>
            <consortium name="The Broad Institute Genome Sequencing Center for Infectious Disease."/>
            <person name="Borowsky M."/>
            <person name="Borodovsky M."/>
            <person name="Young S.K."/>
            <person name="Zeng Q."/>
            <person name="Koehrsen M."/>
            <person name="Fitzgerald M."/>
            <person name="Wiedmann M."/>
            <person name="Swaminathan B."/>
            <person name="Lauer P."/>
            <person name="Portnoy D."/>
            <person name="Cossart P."/>
            <person name="Buchrieser C."/>
            <person name="Higgins D."/>
            <person name="Abouelleil A."/>
            <person name="Alvarado L."/>
            <person name="Arachchi H.M."/>
            <person name="Berlin A."/>
            <person name="Borenstein D."/>
            <person name="Brown A."/>
            <person name="Chapman S.B."/>
            <person name="Chen Z."/>
            <person name="Dunbar C.D."/>
            <person name="Engels R."/>
            <person name="Freedman E."/>
            <person name="Gearin G."/>
            <person name="Gellesch M."/>
            <person name="Goldberg J."/>
            <person name="Griggs A."/>
            <person name="Gujja S."/>
            <person name="Heilman E."/>
            <person name="Heiman D."/>
            <person name="Howarth C."/>
            <person name="Jen D."/>
            <person name="Larson L."/>
            <person name="Lui A."/>
            <person name="MacDonald J."/>
            <person name="Mehta T."/>
            <person name="Montmayeur A."/>
            <person name="Neiman D."/>
            <person name="Park D."/>
            <person name="Pearson M."/>
            <person name="Priest M."/>
            <person name="Richards J."/>
            <person name="Roberts A."/>
            <person name="Saif S."/>
            <person name="Shea T."/>
            <person name="Shenoy N."/>
            <person name="Sisk P."/>
            <person name="Stolte C."/>
            <person name="Sykes S."/>
            <person name="Walk T."/>
            <person name="White J."/>
            <person name="Yandava C."/>
            <person name="Haas B."/>
            <person name="Nusbaum C."/>
            <person name="Birren B."/>
        </authorList>
    </citation>
    <scope>NUCLEOTIDE SEQUENCE [LARGE SCALE GENOMIC DNA]</scope>
    <source>
        <strain evidence="10">10403S</strain>
    </source>
</reference>
<dbReference type="CDD" id="cd05564">
    <property type="entry name" value="PTS_IIB_chitobiose_lichenan"/>
    <property type="match status" value="1"/>
</dbReference>
<dbReference type="HOGENOM" id="CLU_147323_1_0_9"/>
<protein>
    <submittedName>
        <fullName evidence="9">Cellobiose-specific PTS system IIB component</fullName>
    </submittedName>
</protein>
<dbReference type="PANTHER" id="PTHR34581:SF2">
    <property type="entry name" value="PTS SYSTEM N,N'-DIACETYLCHITOBIOSE-SPECIFIC EIIB COMPONENT"/>
    <property type="match status" value="1"/>
</dbReference>
<evidence type="ECO:0000256" key="5">
    <source>
        <dbReference type="ARBA" id="ARBA00022683"/>
    </source>
</evidence>
<keyword evidence="6" id="KW-0418">Kinase</keyword>
<dbReference type="SUPFAM" id="SSF52794">
    <property type="entry name" value="PTS system IIB component-like"/>
    <property type="match status" value="1"/>
</dbReference>
<dbReference type="InterPro" id="IPR003501">
    <property type="entry name" value="PTS_EIIB_2/3"/>
</dbReference>
<dbReference type="InterPro" id="IPR051819">
    <property type="entry name" value="PTS_sugar-specific_EIIB"/>
</dbReference>
<dbReference type="KEGG" id="lmt:LMRG_02718"/>
<dbReference type="GO" id="GO:0009401">
    <property type="term" value="P:phosphoenolpyruvate-dependent sugar phosphotransferase system"/>
    <property type="evidence" value="ECO:0007669"/>
    <property type="project" value="UniProtKB-KW"/>
</dbReference>
<evidence type="ECO:0000313" key="9">
    <source>
        <dbReference type="EMBL" id="AEO07350.1"/>
    </source>
</evidence>
<evidence type="ECO:0000259" key="8">
    <source>
        <dbReference type="PROSITE" id="PS51100"/>
    </source>
</evidence>
<dbReference type="Gene3D" id="3.40.50.2300">
    <property type="match status" value="1"/>
</dbReference>
<accession>A0A0H3GFB1</accession>
<dbReference type="InterPro" id="IPR013012">
    <property type="entry name" value="PTS_EIIB_3"/>
</dbReference>
<evidence type="ECO:0000256" key="1">
    <source>
        <dbReference type="ARBA" id="ARBA00022448"/>
    </source>
</evidence>
<dbReference type="EMBL" id="CP002002">
    <property type="protein sequence ID" value="AEO07350.1"/>
    <property type="molecule type" value="Genomic_DNA"/>
</dbReference>
<name>A0A0H3GFB1_LISM4</name>
<feature type="domain" description="PTS EIIB type-3" evidence="8">
    <location>
        <begin position="42"/>
        <end position="145"/>
    </location>
</feature>